<keyword evidence="3" id="KW-1185">Reference proteome</keyword>
<proteinExistence type="predicted"/>
<protein>
    <submittedName>
        <fullName evidence="2">Uncharacterized protein</fullName>
    </submittedName>
</protein>
<dbReference type="EMBL" id="NMPM01000168">
    <property type="protein sequence ID" value="PAV24465.1"/>
    <property type="molecule type" value="Genomic_DNA"/>
</dbReference>
<feature type="compositionally biased region" description="Polar residues" evidence="1">
    <location>
        <begin position="151"/>
        <end position="170"/>
    </location>
</feature>
<gene>
    <name evidence="2" type="ORF">CF392_16115</name>
</gene>
<feature type="non-terminal residue" evidence="2">
    <location>
        <position position="181"/>
    </location>
</feature>
<evidence type="ECO:0000256" key="1">
    <source>
        <dbReference type="SAM" id="MobiDB-lite"/>
    </source>
</evidence>
<feature type="region of interest" description="Disordered" evidence="1">
    <location>
        <begin position="151"/>
        <end position="181"/>
    </location>
</feature>
<dbReference type="AlphaFoldDB" id="A0A2A2HZZ5"/>
<accession>A0A2A2HZZ5</accession>
<name>A0A2A2HZZ5_9GAMM</name>
<reference evidence="2 3" key="1">
    <citation type="submission" date="2017-07" db="EMBL/GenBank/DDBJ databases">
        <title>Tamlnaduibacter salinus (Mi-7) genome sequencing.</title>
        <authorList>
            <person name="Verma A."/>
            <person name="Krishnamurthi S."/>
        </authorList>
    </citation>
    <scope>NUCLEOTIDE SEQUENCE [LARGE SCALE GENOMIC DNA]</scope>
    <source>
        <strain evidence="2 3">Mi-7</strain>
    </source>
</reference>
<comment type="caution">
    <text evidence="2">The sequence shown here is derived from an EMBL/GenBank/DDBJ whole genome shotgun (WGS) entry which is preliminary data.</text>
</comment>
<organism evidence="2 3">
    <name type="scientific">Tamilnaduibacter salinus</name>
    <dbReference type="NCBI Taxonomy" id="1484056"/>
    <lineage>
        <taxon>Bacteria</taxon>
        <taxon>Pseudomonadati</taxon>
        <taxon>Pseudomonadota</taxon>
        <taxon>Gammaproteobacteria</taxon>
        <taxon>Pseudomonadales</taxon>
        <taxon>Marinobacteraceae</taxon>
        <taxon>Tamilnaduibacter</taxon>
    </lineage>
</organism>
<evidence type="ECO:0000313" key="3">
    <source>
        <dbReference type="Proteomes" id="UP000218332"/>
    </source>
</evidence>
<sequence>MIALALGLVLTLGVTQIFLGGSESYRQNQGFSHAQESARFISALLQPELRAAGSLGCVSMMGRPVTSTIENRLNTSLPVAIGQAIQGWDYNNTEPGDSYTLPATLSSATDAELVSGDGTLLPGDISGNAIDGSDVVVINTLDSINVSIGTPPQNGSDINLADSSGVSSGNVVLASTEDCSE</sequence>
<evidence type="ECO:0000313" key="2">
    <source>
        <dbReference type="EMBL" id="PAV24465.1"/>
    </source>
</evidence>
<dbReference type="Proteomes" id="UP000218332">
    <property type="component" value="Unassembled WGS sequence"/>
</dbReference>